<feature type="domain" description="Mechanosensitive ion channel MscS" evidence="8">
    <location>
        <begin position="182"/>
        <end position="249"/>
    </location>
</feature>
<keyword evidence="6 7" id="KW-0472">Membrane</keyword>
<dbReference type="InterPro" id="IPR049142">
    <property type="entry name" value="MS_channel_1st"/>
</dbReference>
<dbReference type="SUPFAM" id="SSF82861">
    <property type="entry name" value="Mechanosensitive channel protein MscS (YggB), transmembrane region"/>
    <property type="match status" value="1"/>
</dbReference>
<feature type="transmembrane region" description="Helical" evidence="7">
    <location>
        <begin position="133"/>
        <end position="154"/>
    </location>
</feature>
<comment type="subcellular location">
    <subcellularLocation>
        <location evidence="1">Cell membrane</location>
        <topology evidence="1">Multi-pass membrane protein</topology>
    </subcellularLocation>
</comment>
<evidence type="ECO:0000313" key="12">
    <source>
        <dbReference type="Proteomes" id="UP001232445"/>
    </source>
</evidence>
<evidence type="ECO:0000256" key="1">
    <source>
        <dbReference type="ARBA" id="ARBA00004651"/>
    </source>
</evidence>
<dbReference type="SUPFAM" id="SSF50182">
    <property type="entry name" value="Sm-like ribonucleoproteins"/>
    <property type="match status" value="1"/>
</dbReference>
<dbReference type="PANTHER" id="PTHR43634">
    <property type="entry name" value="OW CONDUCTANCE MECHANOSENSITIVE CHANNEL"/>
    <property type="match status" value="1"/>
</dbReference>
<evidence type="ECO:0000256" key="6">
    <source>
        <dbReference type="ARBA" id="ARBA00023136"/>
    </source>
</evidence>
<dbReference type="InterPro" id="IPR006685">
    <property type="entry name" value="MscS_channel_2nd"/>
</dbReference>
<feature type="transmembrane region" description="Helical" evidence="7">
    <location>
        <begin position="69"/>
        <end position="89"/>
    </location>
</feature>
<dbReference type="PANTHER" id="PTHR43634:SF2">
    <property type="entry name" value="LOW CONDUCTANCE MECHANOSENSITIVE CHANNEL YNAI"/>
    <property type="match status" value="1"/>
</dbReference>
<accession>A0ABU0CSD5</accession>
<dbReference type="Pfam" id="PF21088">
    <property type="entry name" value="MS_channel_1st"/>
    <property type="match status" value="1"/>
</dbReference>
<dbReference type="Pfam" id="PF00924">
    <property type="entry name" value="MS_channel_2nd"/>
    <property type="match status" value="1"/>
</dbReference>
<dbReference type="SUPFAM" id="SSF82689">
    <property type="entry name" value="Mechanosensitive channel protein MscS (YggB), C-terminal domain"/>
    <property type="match status" value="1"/>
</dbReference>
<dbReference type="Proteomes" id="UP001232445">
    <property type="component" value="Unassembled WGS sequence"/>
</dbReference>
<evidence type="ECO:0000256" key="7">
    <source>
        <dbReference type="SAM" id="Phobius"/>
    </source>
</evidence>
<reference evidence="11 12" key="1">
    <citation type="submission" date="2023-07" db="EMBL/GenBank/DDBJ databases">
        <title>Genomic Encyclopedia of Type Strains, Phase IV (KMG-IV): sequencing the most valuable type-strain genomes for metagenomic binning, comparative biology and taxonomic classification.</title>
        <authorList>
            <person name="Goeker M."/>
        </authorList>
    </citation>
    <scope>NUCLEOTIDE SEQUENCE [LARGE SCALE GENOMIC DNA]</scope>
    <source>
        <strain evidence="11 12">DSM 17740</strain>
    </source>
</reference>
<keyword evidence="12" id="KW-1185">Reference proteome</keyword>
<protein>
    <submittedName>
        <fullName evidence="11">MscS family membrane protein</fullName>
    </submittedName>
</protein>
<feature type="domain" description="Mechanosensitive ion channel transmembrane helices 2/3" evidence="10">
    <location>
        <begin position="140"/>
        <end position="181"/>
    </location>
</feature>
<gene>
    <name evidence="11" type="ORF">J2S00_001199</name>
</gene>
<dbReference type="InterPro" id="IPR011066">
    <property type="entry name" value="MscS_channel_C_sf"/>
</dbReference>
<sequence>MLEQYLAFIDTNQWWWEWSIALLIFLFFLLFRNFFSRHIFNLIVRYTKETKVEIIHSILQSFERPLKTFFILVGLYFSLRYLSLMAPYIPTLHDAFRSAVFILIAWGFYNLSGTSSALLNKIGEKLNFELDQILIPFLSKVLRVLVVALTVVVILDQWGYQVGGFIAGLGLGGLAFSLAAKDTLSNIFGGIVIITEKPFSLGDWIQTPSVEGVVEDISFRSTRIRTFAQGLVTVPNSTLADEPITNWTRMGRRRITFHLGVTYTTPREKLERCVNRIREMLQKHPEISKETLFVHFDRFNDSSLDIFLYFFTKTTEWGQWLQIKEEINFKIMEILEEEGVSIAFPSRSIYFENQLHTGGNLPEGAEHHRHESGD</sequence>
<dbReference type="Gene3D" id="1.10.287.1260">
    <property type="match status" value="1"/>
</dbReference>
<dbReference type="Gene3D" id="3.30.70.100">
    <property type="match status" value="1"/>
</dbReference>
<feature type="transmembrane region" description="Helical" evidence="7">
    <location>
        <begin position="15"/>
        <end position="35"/>
    </location>
</feature>
<comment type="similarity">
    <text evidence="2">Belongs to the MscS (TC 1.A.23) family.</text>
</comment>
<evidence type="ECO:0000259" key="9">
    <source>
        <dbReference type="Pfam" id="PF21082"/>
    </source>
</evidence>
<dbReference type="Gene3D" id="2.30.30.60">
    <property type="match status" value="1"/>
</dbReference>
<evidence type="ECO:0000256" key="5">
    <source>
        <dbReference type="ARBA" id="ARBA00022989"/>
    </source>
</evidence>
<keyword evidence="3" id="KW-1003">Cell membrane</keyword>
<evidence type="ECO:0000256" key="4">
    <source>
        <dbReference type="ARBA" id="ARBA00022692"/>
    </source>
</evidence>
<proteinExistence type="inferred from homology"/>
<organism evidence="11 12">
    <name type="scientific">Caldalkalibacillus uzonensis</name>
    <dbReference type="NCBI Taxonomy" id="353224"/>
    <lineage>
        <taxon>Bacteria</taxon>
        <taxon>Bacillati</taxon>
        <taxon>Bacillota</taxon>
        <taxon>Bacilli</taxon>
        <taxon>Bacillales</taxon>
        <taxon>Bacillaceae</taxon>
        <taxon>Caldalkalibacillus</taxon>
    </lineage>
</organism>
<keyword evidence="4 7" id="KW-0812">Transmembrane</keyword>
<comment type="caution">
    <text evidence="11">The sequence shown here is derived from an EMBL/GenBank/DDBJ whole genome shotgun (WGS) entry which is preliminary data.</text>
</comment>
<evidence type="ECO:0000259" key="8">
    <source>
        <dbReference type="Pfam" id="PF00924"/>
    </source>
</evidence>
<evidence type="ECO:0000256" key="3">
    <source>
        <dbReference type="ARBA" id="ARBA00022475"/>
    </source>
</evidence>
<keyword evidence="5 7" id="KW-1133">Transmembrane helix</keyword>
<dbReference type="RefSeq" id="WP_307336702.1">
    <property type="nucleotide sequence ID" value="NZ_JAUSUQ010000003.1"/>
</dbReference>
<name>A0ABU0CSD5_9BACI</name>
<feature type="transmembrane region" description="Helical" evidence="7">
    <location>
        <begin position="160"/>
        <end position="180"/>
    </location>
</feature>
<dbReference type="Pfam" id="PF21082">
    <property type="entry name" value="MS_channel_3rd"/>
    <property type="match status" value="1"/>
</dbReference>
<dbReference type="InterPro" id="IPR045042">
    <property type="entry name" value="YnaI-like"/>
</dbReference>
<evidence type="ECO:0000313" key="11">
    <source>
        <dbReference type="EMBL" id="MDQ0338415.1"/>
    </source>
</evidence>
<evidence type="ECO:0000256" key="2">
    <source>
        <dbReference type="ARBA" id="ARBA00008017"/>
    </source>
</evidence>
<dbReference type="InterPro" id="IPR023408">
    <property type="entry name" value="MscS_beta-dom_sf"/>
</dbReference>
<dbReference type="EMBL" id="JAUSUQ010000003">
    <property type="protein sequence ID" value="MDQ0338415.1"/>
    <property type="molecule type" value="Genomic_DNA"/>
</dbReference>
<dbReference type="InterPro" id="IPR011014">
    <property type="entry name" value="MscS_channel_TM-2"/>
</dbReference>
<evidence type="ECO:0000259" key="10">
    <source>
        <dbReference type="Pfam" id="PF21088"/>
    </source>
</evidence>
<feature type="domain" description="Mechanosensitive ion channel MscS C-terminal" evidence="9">
    <location>
        <begin position="255"/>
        <end position="342"/>
    </location>
</feature>
<feature type="transmembrane region" description="Helical" evidence="7">
    <location>
        <begin position="95"/>
        <end position="112"/>
    </location>
</feature>
<dbReference type="InterPro" id="IPR010920">
    <property type="entry name" value="LSM_dom_sf"/>
</dbReference>
<dbReference type="InterPro" id="IPR049278">
    <property type="entry name" value="MS_channel_C"/>
</dbReference>